<proteinExistence type="predicted"/>
<comment type="caution">
    <text evidence="1">The sequence shown here is derived from an EMBL/GenBank/DDBJ whole genome shotgun (WGS) entry which is preliminary data.</text>
</comment>
<protein>
    <submittedName>
        <fullName evidence="1">Alcohol dehydrogenase</fullName>
    </submittedName>
</protein>
<name>A0ACB8AM06_9AGAM</name>
<evidence type="ECO:0000313" key="2">
    <source>
        <dbReference type="Proteomes" id="UP000790377"/>
    </source>
</evidence>
<reference evidence="1" key="1">
    <citation type="journal article" date="2021" name="New Phytol.">
        <title>Evolutionary innovations through gain and loss of genes in the ectomycorrhizal Boletales.</title>
        <authorList>
            <person name="Wu G."/>
            <person name="Miyauchi S."/>
            <person name="Morin E."/>
            <person name="Kuo A."/>
            <person name="Drula E."/>
            <person name="Varga T."/>
            <person name="Kohler A."/>
            <person name="Feng B."/>
            <person name="Cao Y."/>
            <person name="Lipzen A."/>
            <person name="Daum C."/>
            <person name="Hundley H."/>
            <person name="Pangilinan J."/>
            <person name="Johnson J."/>
            <person name="Barry K."/>
            <person name="LaButti K."/>
            <person name="Ng V."/>
            <person name="Ahrendt S."/>
            <person name="Min B."/>
            <person name="Choi I.G."/>
            <person name="Park H."/>
            <person name="Plett J.M."/>
            <person name="Magnuson J."/>
            <person name="Spatafora J.W."/>
            <person name="Nagy L.G."/>
            <person name="Henrissat B."/>
            <person name="Grigoriev I.V."/>
            <person name="Yang Z.L."/>
            <person name="Xu J."/>
            <person name="Martin F.M."/>
        </authorList>
    </citation>
    <scope>NUCLEOTIDE SEQUENCE</scope>
    <source>
        <strain evidence="1">ATCC 28755</strain>
    </source>
</reference>
<organism evidence="1 2">
    <name type="scientific">Hygrophoropsis aurantiaca</name>
    <dbReference type="NCBI Taxonomy" id="72124"/>
    <lineage>
        <taxon>Eukaryota</taxon>
        <taxon>Fungi</taxon>
        <taxon>Dikarya</taxon>
        <taxon>Basidiomycota</taxon>
        <taxon>Agaricomycotina</taxon>
        <taxon>Agaricomycetes</taxon>
        <taxon>Agaricomycetidae</taxon>
        <taxon>Boletales</taxon>
        <taxon>Coniophorineae</taxon>
        <taxon>Hygrophoropsidaceae</taxon>
        <taxon>Hygrophoropsis</taxon>
    </lineage>
</organism>
<sequence>MSPVKNGRYIFNEIPTDYPIPGKTTLYDGSPTIDLDNVPLNGGFLLKTLVLSIDPYMRGRMRDASIPSYVPAFDLGKPLVNFGVGRVLRSDNSAFKAGDHLYGYFPFEEYSVQQDAKSYQIIENKENLPWSVYVGAAGMPGQTAFAAWKKYAHAKKGEVAFITTGAGAVGSLVVQLAKRDGLKVIASAGSEEKVEFMKSIGVDVAFNYKTTSTVEVLKENGPLNVYWDNVGGATLDAALDAAVPAGARFIASNSECGMISGYNTQQQPISNIFSVVTKSISMNGFIVFGIFPEFADEFYRDIPKWIASGEIKYQEDLTKGLEHTGEAILAVQKGTNHGKSVIVVAEQ</sequence>
<dbReference type="Proteomes" id="UP000790377">
    <property type="component" value="Unassembled WGS sequence"/>
</dbReference>
<dbReference type="EMBL" id="MU267621">
    <property type="protein sequence ID" value="KAH7913966.1"/>
    <property type="molecule type" value="Genomic_DNA"/>
</dbReference>
<keyword evidence="2" id="KW-1185">Reference proteome</keyword>
<evidence type="ECO:0000313" key="1">
    <source>
        <dbReference type="EMBL" id="KAH7913966.1"/>
    </source>
</evidence>
<accession>A0ACB8AM06</accession>
<gene>
    <name evidence="1" type="ORF">BJ138DRAFT_1110993</name>
</gene>